<proteinExistence type="predicted"/>
<protein>
    <submittedName>
        <fullName evidence="1">Uncharacterized protein</fullName>
    </submittedName>
</protein>
<gene>
    <name evidence="1" type="ORF">S12H4_10373</name>
</gene>
<accession>X1R7A8</accession>
<dbReference type="AlphaFoldDB" id="X1R7A8"/>
<reference evidence="1" key="1">
    <citation type="journal article" date="2014" name="Front. Microbiol.">
        <title>High frequency of phylogenetically diverse reductive dehalogenase-homologous genes in deep subseafloor sedimentary metagenomes.</title>
        <authorList>
            <person name="Kawai M."/>
            <person name="Futagami T."/>
            <person name="Toyoda A."/>
            <person name="Takaki Y."/>
            <person name="Nishi S."/>
            <person name="Hori S."/>
            <person name="Arai W."/>
            <person name="Tsubouchi T."/>
            <person name="Morono Y."/>
            <person name="Uchiyama I."/>
            <person name="Ito T."/>
            <person name="Fujiyama A."/>
            <person name="Inagaki F."/>
            <person name="Takami H."/>
        </authorList>
    </citation>
    <scope>NUCLEOTIDE SEQUENCE</scope>
    <source>
        <strain evidence="1">Expedition CK06-06</strain>
    </source>
</reference>
<evidence type="ECO:0000313" key="1">
    <source>
        <dbReference type="EMBL" id="GAI62916.1"/>
    </source>
</evidence>
<dbReference type="EMBL" id="BARW01004421">
    <property type="protein sequence ID" value="GAI62916.1"/>
    <property type="molecule type" value="Genomic_DNA"/>
</dbReference>
<sequence length="84" mass="9644">MVEFNLSGKKFGKSLSGKTGYAYTEKDVKEFIKNLSNFVQREIEACVELRKPLSTRINPKLIYAQKLCEKFLEKIDKLAGKDLI</sequence>
<comment type="caution">
    <text evidence="1">The sequence shown here is derived from an EMBL/GenBank/DDBJ whole genome shotgun (WGS) entry which is preliminary data.</text>
</comment>
<organism evidence="1">
    <name type="scientific">marine sediment metagenome</name>
    <dbReference type="NCBI Taxonomy" id="412755"/>
    <lineage>
        <taxon>unclassified sequences</taxon>
        <taxon>metagenomes</taxon>
        <taxon>ecological metagenomes</taxon>
    </lineage>
</organism>
<name>X1R7A8_9ZZZZ</name>